<dbReference type="AlphaFoldDB" id="A0A1C2G2L8"/>
<gene>
    <name evidence="1" type="ORF">C4900_10245</name>
</gene>
<sequence length="60" mass="6862">MEQRTLIVTVQPDWRGRDVRRVQEDVTALADLGLLERTDRGGVVCPFADIHVDMDLREVV</sequence>
<dbReference type="Pfam" id="PF25212">
    <property type="entry name" value="HVO_A0114"/>
    <property type="match status" value="1"/>
</dbReference>
<evidence type="ECO:0000313" key="2">
    <source>
        <dbReference type="Proteomes" id="UP000253250"/>
    </source>
</evidence>
<keyword evidence="2" id="KW-1185">Reference proteome</keyword>
<dbReference type="OrthoDB" id="9809537at2"/>
<dbReference type="Proteomes" id="UP000253250">
    <property type="component" value="Unassembled WGS sequence"/>
</dbReference>
<reference evidence="1 2" key="1">
    <citation type="submission" date="2018-02" db="EMBL/GenBank/DDBJ databases">
        <title>Insights into the biology of acidophilic members of the Acidiferrobacteraceae family derived from comparative genomic analyses.</title>
        <authorList>
            <person name="Issotta F."/>
            <person name="Thyssen C."/>
            <person name="Mena C."/>
            <person name="Moya A."/>
            <person name="Bellenberg S."/>
            <person name="Sproer C."/>
            <person name="Covarrubias P.C."/>
            <person name="Sand W."/>
            <person name="Quatrini R."/>
            <person name="Vera M."/>
        </authorList>
    </citation>
    <scope>NUCLEOTIDE SEQUENCE [LARGE SCALE GENOMIC DNA]</scope>
    <source>
        <strain evidence="2">m-1</strain>
    </source>
</reference>
<protein>
    <submittedName>
        <fullName evidence="1">Uncharacterized protein</fullName>
    </submittedName>
</protein>
<comment type="caution">
    <text evidence="1">The sequence shown here is derived from an EMBL/GenBank/DDBJ whole genome shotgun (WGS) entry which is preliminary data.</text>
</comment>
<accession>A0A1C2G2L8</accession>
<name>A0A1C2G2L8_9GAMM</name>
<proteinExistence type="predicted"/>
<evidence type="ECO:0000313" key="1">
    <source>
        <dbReference type="EMBL" id="RCN56225.1"/>
    </source>
</evidence>
<dbReference type="EMBL" id="PSYR01000002">
    <property type="protein sequence ID" value="RCN56225.1"/>
    <property type="molecule type" value="Genomic_DNA"/>
</dbReference>
<organism evidence="1 2">
    <name type="scientific">Acidiferrobacter thiooxydans</name>
    <dbReference type="NCBI Taxonomy" id="163359"/>
    <lineage>
        <taxon>Bacteria</taxon>
        <taxon>Pseudomonadati</taxon>
        <taxon>Pseudomonadota</taxon>
        <taxon>Gammaproteobacteria</taxon>
        <taxon>Acidiferrobacterales</taxon>
        <taxon>Acidiferrobacteraceae</taxon>
        <taxon>Acidiferrobacter</taxon>
    </lineage>
</organism>
<dbReference type="RefSeq" id="WP_065969618.1">
    <property type="nucleotide sequence ID" value="NZ_CP080624.1"/>
</dbReference>